<keyword evidence="2" id="KW-0378">Hydrolase</keyword>
<gene>
    <name evidence="3" type="ORF">DTL42_01165</name>
</gene>
<evidence type="ECO:0000256" key="2">
    <source>
        <dbReference type="ARBA" id="ARBA00022801"/>
    </source>
</evidence>
<reference evidence="3 4" key="1">
    <citation type="submission" date="2018-07" db="EMBL/GenBank/DDBJ databases">
        <title>Comparative genomes isolates from brazilian mangrove.</title>
        <authorList>
            <person name="De Araujo J.E."/>
            <person name="Taketani R.G."/>
            <person name="Silva M.C.P."/>
            <person name="Lourenco M.V."/>
            <person name="Oliveira V.M."/>
            <person name="Andreote F.D."/>
        </authorList>
    </citation>
    <scope>NUCLEOTIDE SEQUENCE [LARGE SCALE GENOMIC DNA]</scope>
    <source>
        <strain evidence="3 4">HEX PRIS-MGV</strain>
    </source>
</reference>
<dbReference type="Gene3D" id="3.40.1550.10">
    <property type="entry name" value="CheC-like"/>
    <property type="match status" value="1"/>
</dbReference>
<dbReference type="CDD" id="cd17905">
    <property type="entry name" value="CheC-like"/>
    <property type="match status" value="1"/>
</dbReference>
<comment type="caution">
    <text evidence="3">The sequence shown here is derived from an EMBL/GenBank/DDBJ whole genome shotgun (WGS) entry which is preliminary data.</text>
</comment>
<proteinExistence type="predicted"/>
<dbReference type="GO" id="GO:0006935">
    <property type="term" value="P:chemotaxis"/>
    <property type="evidence" value="ECO:0007669"/>
    <property type="project" value="UniProtKB-KW"/>
</dbReference>
<dbReference type="GO" id="GO:0016787">
    <property type="term" value="F:hydrolase activity"/>
    <property type="evidence" value="ECO:0007669"/>
    <property type="project" value="UniProtKB-KW"/>
</dbReference>
<organism evidence="3 4">
    <name type="scientific">Bremerella cremea</name>
    <dbReference type="NCBI Taxonomy" id="1031537"/>
    <lineage>
        <taxon>Bacteria</taxon>
        <taxon>Pseudomonadati</taxon>
        <taxon>Planctomycetota</taxon>
        <taxon>Planctomycetia</taxon>
        <taxon>Pirellulales</taxon>
        <taxon>Pirellulaceae</taxon>
        <taxon>Bremerella</taxon>
    </lineage>
</organism>
<keyword evidence="1" id="KW-0145">Chemotaxis</keyword>
<dbReference type="RefSeq" id="WP_114366866.1">
    <property type="nucleotide sequence ID" value="NZ_QPEX01000006.1"/>
</dbReference>
<accession>A0A368KZC7</accession>
<dbReference type="InterPro" id="IPR050992">
    <property type="entry name" value="CheZ_family_phosphatases"/>
</dbReference>
<evidence type="ECO:0000313" key="3">
    <source>
        <dbReference type="EMBL" id="RCS56026.1"/>
    </source>
</evidence>
<name>A0A368KZC7_9BACT</name>
<sequence>METATKNSVDRLQVLHGILSEATEEASTAMGTWTGGSITLSLDCVRELPLEQVTQEFDLGMELLSMVVLTIGGDVGGTFILTFDEENGRRLAASLLKQEVSNDIAWSELEESALKETGNILGCAYFNRIARLVGGEFVPSPPTFLQDYGICVLQQALMEQLQDSSDVLICQTTFLQGREKLNWNILFVPHSHMQNVLRASL</sequence>
<dbReference type="InterPro" id="IPR028976">
    <property type="entry name" value="CheC-like_sf"/>
</dbReference>
<dbReference type="Proteomes" id="UP000253562">
    <property type="component" value="Unassembled WGS sequence"/>
</dbReference>
<dbReference type="PANTHER" id="PTHR43693">
    <property type="entry name" value="PROTEIN PHOSPHATASE CHEZ"/>
    <property type="match status" value="1"/>
</dbReference>
<dbReference type="OrthoDB" id="267798at2"/>
<protein>
    <submittedName>
        <fullName evidence="3">Chemotaxis protein</fullName>
    </submittedName>
</protein>
<evidence type="ECO:0000256" key="1">
    <source>
        <dbReference type="ARBA" id="ARBA00022500"/>
    </source>
</evidence>
<evidence type="ECO:0000313" key="4">
    <source>
        <dbReference type="Proteomes" id="UP000253562"/>
    </source>
</evidence>
<dbReference type="EMBL" id="QPEX01000006">
    <property type="protein sequence ID" value="RCS56026.1"/>
    <property type="molecule type" value="Genomic_DNA"/>
</dbReference>
<dbReference type="SUPFAM" id="SSF103039">
    <property type="entry name" value="CheC-like"/>
    <property type="match status" value="1"/>
</dbReference>
<dbReference type="PANTHER" id="PTHR43693:SF1">
    <property type="entry name" value="PROTEIN PHOSPHATASE CHEZ"/>
    <property type="match status" value="1"/>
</dbReference>
<dbReference type="AlphaFoldDB" id="A0A368KZC7"/>